<dbReference type="InterPro" id="IPR050925">
    <property type="entry name" value="Rhomboid_protease_S54"/>
</dbReference>
<dbReference type="KEGG" id="bdw:94336778"/>
<dbReference type="GO" id="GO:0016020">
    <property type="term" value="C:membrane"/>
    <property type="evidence" value="ECO:0007669"/>
    <property type="project" value="UniProtKB-SubCell"/>
</dbReference>
<keyword evidence="6 7" id="KW-0472">Membrane</keyword>
<dbReference type="EMBL" id="JALLKP010000003">
    <property type="protein sequence ID" value="KAK2195882.1"/>
    <property type="molecule type" value="Genomic_DNA"/>
</dbReference>
<evidence type="ECO:0000313" key="11">
    <source>
        <dbReference type="Proteomes" id="UP001214638"/>
    </source>
</evidence>
<feature type="domain" description="Peptidase S54 rhomboid" evidence="9">
    <location>
        <begin position="193"/>
        <end position="254"/>
    </location>
</feature>
<dbReference type="Pfam" id="PF01694">
    <property type="entry name" value="Rhomboid"/>
    <property type="match status" value="2"/>
</dbReference>
<evidence type="ECO:0000259" key="9">
    <source>
        <dbReference type="Pfam" id="PF01694"/>
    </source>
</evidence>
<name>A0AAD9UNK5_9APIC</name>
<accession>A0AAD9UNK5</accession>
<evidence type="ECO:0000256" key="1">
    <source>
        <dbReference type="ARBA" id="ARBA00004141"/>
    </source>
</evidence>
<dbReference type="PANTHER" id="PTHR43731">
    <property type="entry name" value="RHOMBOID PROTEASE"/>
    <property type="match status" value="1"/>
</dbReference>
<gene>
    <name evidence="10" type="ORF">BdWA1_002480</name>
</gene>
<dbReference type="PANTHER" id="PTHR43731:SF14">
    <property type="entry name" value="PRESENILIN-ASSOCIATED RHOMBOID-LIKE PROTEIN, MITOCHONDRIAL"/>
    <property type="match status" value="1"/>
</dbReference>
<evidence type="ECO:0000256" key="6">
    <source>
        <dbReference type="ARBA" id="ARBA00023136"/>
    </source>
</evidence>
<reference evidence="10" key="1">
    <citation type="journal article" date="2023" name="Nat. Microbiol.">
        <title>Babesia duncani multi-omics identifies virulence factors and drug targets.</title>
        <authorList>
            <person name="Singh P."/>
            <person name="Lonardi S."/>
            <person name="Liang Q."/>
            <person name="Vydyam P."/>
            <person name="Khabirova E."/>
            <person name="Fang T."/>
            <person name="Gihaz S."/>
            <person name="Thekkiniath J."/>
            <person name="Munshi M."/>
            <person name="Abel S."/>
            <person name="Ciampossin L."/>
            <person name="Batugedara G."/>
            <person name="Gupta M."/>
            <person name="Lu X.M."/>
            <person name="Lenz T."/>
            <person name="Chakravarty S."/>
            <person name="Cornillot E."/>
            <person name="Hu Y."/>
            <person name="Ma W."/>
            <person name="Gonzalez L.M."/>
            <person name="Sanchez S."/>
            <person name="Estrada K."/>
            <person name="Sanchez-Flores A."/>
            <person name="Montero E."/>
            <person name="Harb O.S."/>
            <person name="Le Roch K.G."/>
            <person name="Mamoun C.B."/>
        </authorList>
    </citation>
    <scope>NUCLEOTIDE SEQUENCE</scope>
    <source>
        <strain evidence="10">WA1</strain>
    </source>
</reference>
<feature type="signal peptide" evidence="8">
    <location>
        <begin position="1"/>
        <end position="20"/>
    </location>
</feature>
<evidence type="ECO:0000256" key="8">
    <source>
        <dbReference type="SAM" id="SignalP"/>
    </source>
</evidence>
<feature type="transmembrane region" description="Helical" evidence="7">
    <location>
        <begin position="234"/>
        <end position="252"/>
    </location>
</feature>
<feature type="domain" description="Peptidase S54 rhomboid" evidence="9">
    <location>
        <begin position="350"/>
        <end position="427"/>
    </location>
</feature>
<keyword evidence="3 7" id="KW-0812">Transmembrane</keyword>
<keyword evidence="5 7" id="KW-1133">Transmembrane helix</keyword>
<keyword evidence="11" id="KW-1185">Reference proteome</keyword>
<evidence type="ECO:0000256" key="5">
    <source>
        <dbReference type="ARBA" id="ARBA00022989"/>
    </source>
</evidence>
<comment type="similarity">
    <text evidence="2">Belongs to the peptidase S54 family.</text>
</comment>
<dbReference type="InterPro" id="IPR035952">
    <property type="entry name" value="Rhomboid-like_sf"/>
</dbReference>
<dbReference type="SUPFAM" id="SSF144091">
    <property type="entry name" value="Rhomboid-like"/>
    <property type="match status" value="1"/>
</dbReference>
<dbReference type="GeneID" id="94336778"/>
<feature type="chain" id="PRO_5042128064" evidence="8">
    <location>
        <begin position="21"/>
        <end position="428"/>
    </location>
</feature>
<dbReference type="Proteomes" id="UP001214638">
    <property type="component" value="Unassembled WGS sequence"/>
</dbReference>
<dbReference type="GO" id="GO:0004252">
    <property type="term" value="F:serine-type endopeptidase activity"/>
    <property type="evidence" value="ECO:0007669"/>
    <property type="project" value="InterPro"/>
</dbReference>
<evidence type="ECO:0000256" key="7">
    <source>
        <dbReference type="SAM" id="Phobius"/>
    </source>
</evidence>
<evidence type="ECO:0000256" key="4">
    <source>
        <dbReference type="ARBA" id="ARBA00022801"/>
    </source>
</evidence>
<dbReference type="AlphaFoldDB" id="A0AAD9UNK5"/>
<sequence length="428" mass="48932">MWTPCFWFLIYSNLHASVQCICVTNTIKHNGNAFISHFPYMDSALFGSTRPKFYAVKEYANTDMPPLGYTPDKGPVTSEGTNDSPVSLKNVWKHCVGSMKQKFATISCNVFDGILKQGQEYITNTWTEFYNNINLMYYKLKNMETRTLFYLGNQPVYDLIKLNALVYFIDTCFANKYLINNHGVRGLDIFFKREHFRLITSLFIHNDLMHLISNMSSLFSVGCDALAKFGTRRFLLIYFISGTVANYFSYLYNFVYAHGIPADAEDIAKYLSLNDSFPRKVVCSTSREIFKDVMERNRNLPFYVYMAHYLTGVFYNAYDSLLSRVIDSVVPPKQDKRQMEMETVVRNICMLNTTSQSRSAGASGAIYGLQGAIVSYYLQGGTNQDYWIALDIVQRLILQNIWSVFGSRTDHVSHLAGLATGALMAYLM</sequence>
<protein>
    <submittedName>
        <fullName evidence="10">Bifunctional Rhomboid-like superfamily/Peptidase S54</fullName>
    </submittedName>
</protein>
<evidence type="ECO:0000256" key="2">
    <source>
        <dbReference type="ARBA" id="ARBA00009045"/>
    </source>
</evidence>
<organism evidence="10 11">
    <name type="scientific">Babesia duncani</name>
    <dbReference type="NCBI Taxonomy" id="323732"/>
    <lineage>
        <taxon>Eukaryota</taxon>
        <taxon>Sar</taxon>
        <taxon>Alveolata</taxon>
        <taxon>Apicomplexa</taxon>
        <taxon>Aconoidasida</taxon>
        <taxon>Piroplasmida</taxon>
        <taxon>Babesiidae</taxon>
        <taxon>Babesia</taxon>
    </lineage>
</organism>
<keyword evidence="4" id="KW-0378">Hydrolase</keyword>
<dbReference type="InterPro" id="IPR022764">
    <property type="entry name" value="Peptidase_S54_rhomboid_dom"/>
</dbReference>
<dbReference type="Gene3D" id="1.20.1540.10">
    <property type="entry name" value="Rhomboid-like"/>
    <property type="match status" value="2"/>
</dbReference>
<evidence type="ECO:0000313" key="10">
    <source>
        <dbReference type="EMBL" id="KAK2195882.1"/>
    </source>
</evidence>
<dbReference type="RefSeq" id="XP_067802725.1">
    <property type="nucleotide sequence ID" value="XM_067947503.1"/>
</dbReference>
<proteinExistence type="inferred from homology"/>
<comment type="subcellular location">
    <subcellularLocation>
        <location evidence="1">Membrane</location>
        <topology evidence="1">Multi-pass membrane protein</topology>
    </subcellularLocation>
</comment>
<comment type="caution">
    <text evidence="10">The sequence shown here is derived from an EMBL/GenBank/DDBJ whole genome shotgun (WGS) entry which is preliminary data.</text>
</comment>
<keyword evidence="8" id="KW-0732">Signal</keyword>
<evidence type="ECO:0000256" key="3">
    <source>
        <dbReference type="ARBA" id="ARBA00022692"/>
    </source>
</evidence>